<evidence type="ECO:0000256" key="4">
    <source>
        <dbReference type="ARBA" id="ARBA00022568"/>
    </source>
</evidence>
<evidence type="ECO:0000256" key="5">
    <source>
        <dbReference type="ARBA" id="ARBA00022692"/>
    </source>
</evidence>
<feature type="transmembrane region" description="Helical" evidence="9">
    <location>
        <begin position="792"/>
        <end position="810"/>
    </location>
</feature>
<feature type="transmembrane region" description="Helical" evidence="9">
    <location>
        <begin position="390"/>
        <end position="413"/>
    </location>
</feature>
<dbReference type="RefSeq" id="XP_041631584.1">
    <property type="nucleotide sequence ID" value="XM_041775650.2"/>
</dbReference>
<evidence type="ECO:0000256" key="7">
    <source>
        <dbReference type="ARBA" id="ARBA00023136"/>
    </source>
</evidence>
<evidence type="ECO:0000256" key="9">
    <source>
        <dbReference type="SAM" id="Phobius"/>
    </source>
</evidence>
<feature type="domain" description="Sodium/calcium exchanger membrane region" evidence="10">
    <location>
        <begin position="716"/>
        <end position="863"/>
    </location>
</feature>
<reference evidence="11 12" key="1">
    <citation type="submission" date="2025-05" db="UniProtKB">
        <authorList>
            <consortium name="RefSeq"/>
        </authorList>
    </citation>
    <scope>NUCLEOTIDE SEQUENCE [LARGE SCALE GENOMIC DNA]</scope>
    <source>
        <strain evidence="11 12">14028-0561.14</strain>
        <tissue evidence="12 13">Whole fly</tissue>
    </source>
</reference>
<feature type="compositionally biased region" description="Polar residues" evidence="8">
    <location>
        <begin position="285"/>
        <end position="304"/>
    </location>
</feature>
<evidence type="ECO:0000313" key="12">
    <source>
        <dbReference type="RefSeq" id="XP_041631583.1"/>
    </source>
</evidence>
<feature type="transmembrane region" description="Helical" evidence="9">
    <location>
        <begin position="750"/>
        <end position="771"/>
    </location>
</feature>
<feature type="transmembrane region" description="Helical" evidence="9">
    <location>
        <begin position="714"/>
        <end position="738"/>
    </location>
</feature>
<keyword evidence="4" id="KW-0106">Calcium</keyword>
<feature type="compositionally biased region" description="Low complexity" evidence="8">
    <location>
        <begin position="78"/>
        <end position="93"/>
    </location>
</feature>
<comment type="similarity">
    <text evidence="2">Belongs to the Ca(2+):cation antiporter (CaCA) (TC 2.A.19) family. SLC24A subfamily.</text>
</comment>
<feature type="transmembrane region" description="Helical" evidence="9">
    <location>
        <begin position="449"/>
        <end position="471"/>
    </location>
</feature>
<evidence type="ECO:0000259" key="10">
    <source>
        <dbReference type="Pfam" id="PF01699"/>
    </source>
</evidence>
<dbReference type="PANTHER" id="PTHR10846:SF72">
    <property type="entry name" value="SODIUM_POTASSIUM_CALCIUM EXCHANGER NCKX30C"/>
    <property type="match status" value="1"/>
</dbReference>
<dbReference type="InterPro" id="IPR044880">
    <property type="entry name" value="NCX_ion-bd_dom_sf"/>
</dbReference>
<feature type="compositionally biased region" description="Polar residues" evidence="8">
    <location>
        <begin position="501"/>
        <end position="526"/>
    </location>
</feature>
<evidence type="ECO:0000313" key="14">
    <source>
        <dbReference type="RefSeq" id="XP_070139611.1"/>
    </source>
</evidence>
<evidence type="ECO:0000256" key="6">
    <source>
        <dbReference type="ARBA" id="ARBA00022989"/>
    </source>
</evidence>
<feature type="transmembrane region" description="Helical" evidence="9">
    <location>
        <begin position="816"/>
        <end position="839"/>
    </location>
</feature>
<keyword evidence="6 9" id="KW-1133">Transmembrane helix</keyword>
<dbReference type="NCBIfam" id="TIGR00367">
    <property type="entry name" value="calcium/sodium antiporter"/>
    <property type="match status" value="1"/>
</dbReference>
<sequence length="874" mass="95063">MLQPTTCSKQQQQQQQRHQLAIATAAASAPAAVGAPFPARDHGALAAATATVATATAAVTKRNSSNFWSSNKNNMLPADSSSTSCSSGSSSTTIDFNSRRRRGRLREEDASLSLADQQQQQQQQQHQATILDECVHIFKRLVLLTLKTISATTITKAKTRSRAAASATSRGASNRSRCHSRCLRLPVYGILLFCVASQGLGLGDAAKPKSAKQHYNSNTQNQNQNQNDVLGGVGAPVQTSVEDEAELLYPFQSGEQMFGLEEDQELERQQERDQDLQPGSDEDNAANQRGINDTHNDNSTTTKTPLFPKDLFTKEQLENGAVILHIIGVIYMFVALAIVCDEFFVPSLDVIIEKLGITDDVAGATFMAAGGSAPELFTSVIGVFVSFDDVGIGTIVGSAVFNILFVIGMCALFSKTVLSLTWWPLFRDCSFYSISLLVLIYFFRDNRIFWWEALILFTIYIAYVTFMKWNVQVETCVKKMITKNKVTRVRSTDQLMPAGNAANSSETSMATQPGGSVTSRAASETRSGPPGSSNAGATGNSSGGGGTSGSTQTGAKFRHGLLQLMIHTIDPLHDDDVPGKVDEKATQLHAIASLKVLLDATKPQRGGATTSAANHVKINLKETTIGDRPNGNIDTTLDSPSLSGRRPSWIEQRVKIQTRKFSIKAPEIEDEPEPLSMAWPDTARKRLTYVLVAPLLVPMWLTLPDTRTPRGKRFFPVTFIGSIVWIAAFSYLMVWWANVAGDTARIPPEVMGLTFLAAGTSIPDLITSVIVARKGFGDMAVSSSVGSNIFDVTVGLPIPWLLYGIIYGAPVEVNSVGMVCSITILFMMLVFVVLSIACFRWRMNKGLGFTMFLLYFVFVAVSLMFEYDLITCPV</sequence>
<feature type="domain" description="Sodium/calcium exchanger membrane region" evidence="10">
    <location>
        <begin position="326"/>
        <end position="467"/>
    </location>
</feature>
<feature type="region of interest" description="Disordered" evidence="8">
    <location>
        <begin position="205"/>
        <end position="234"/>
    </location>
</feature>
<protein>
    <submittedName>
        <fullName evidence="12 13">Sodium/potassium/calcium exchanger Nckx30C isoform X1</fullName>
    </submittedName>
</protein>
<dbReference type="Proteomes" id="UP001652661">
    <property type="component" value="Chromosome 2L"/>
</dbReference>
<dbReference type="RefSeq" id="XP_041631583.1">
    <property type="nucleotide sequence ID" value="XM_041775649.2"/>
</dbReference>
<dbReference type="GeneID" id="108077198"/>
<feature type="compositionally biased region" description="Basic and acidic residues" evidence="8">
    <location>
        <begin position="266"/>
        <end position="275"/>
    </location>
</feature>
<accession>A0ABM3C618</accession>
<feature type="compositionally biased region" description="Low complexity" evidence="8">
    <location>
        <begin position="216"/>
        <end position="227"/>
    </location>
</feature>
<dbReference type="PANTHER" id="PTHR10846">
    <property type="entry name" value="SODIUM/POTASSIUM/CALCIUM EXCHANGER"/>
    <property type="match status" value="1"/>
</dbReference>
<evidence type="ECO:0000313" key="11">
    <source>
        <dbReference type="Proteomes" id="UP001652661"/>
    </source>
</evidence>
<keyword evidence="4" id="KW-0109">Calcium transport</keyword>
<feature type="region of interest" description="Disordered" evidence="8">
    <location>
        <begin position="497"/>
        <end position="554"/>
    </location>
</feature>
<keyword evidence="3" id="KW-0050">Antiport</keyword>
<evidence type="ECO:0000256" key="2">
    <source>
        <dbReference type="ARBA" id="ARBA00005364"/>
    </source>
</evidence>
<feature type="transmembrane region" description="Helical" evidence="9">
    <location>
        <begin position="425"/>
        <end position="443"/>
    </location>
</feature>
<evidence type="ECO:0000256" key="8">
    <source>
        <dbReference type="SAM" id="MobiDB-lite"/>
    </source>
</evidence>
<feature type="region of interest" description="Disordered" evidence="8">
    <location>
        <begin position="264"/>
        <end position="304"/>
    </location>
</feature>
<dbReference type="RefSeq" id="XP_070139611.1">
    <property type="nucleotide sequence ID" value="XM_070283510.1"/>
</dbReference>
<feature type="region of interest" description="Disordered" evidence="8">
    <location>
        <begin position="78"/>
        <end position="120"/>
    </location>
</feature>
<evidence type="ECO:0000256" key="1">
    <source>
        <dbReference type="ARBA" id="ARBA00004141"/>
    </source>
</evidence>
<comment type="subcellular location">
    <subcellularLocation>
        <location evidence="1">Membrane</location>
        <topology evidence="1">Multi-pass membrane protein</topology>
    </subcellularLocation>
</comment>
<dbReference type="InterPro" id="IPR004481">
    <property type="entry name" value="K/Na/Ca-exchanger"/>
</dbReference>
<dbReference type="Gene3D" id="1.20.1420.30">
    <property type="entry name" value="NCX, central ion-binding region"/>
    <property type="match status" value="2"/>
</dbReference>
<dbReference type="Pfam" id="PF01699">
    <property type="entry name" value="Na_Ca_ex"/>
    <property type="match status" value="2"/>
</dbReference>
<evidence type="ECO:0000256" key="3">
    <source>
        <dbReference type="ARBA" id="ARBA00022449"/>
    </source>
</evidence>
<feature type="compositionally biased region" description="Low complexity" evidence="8">
    <location>
        <begin position="531"/>
        <end position="540"/>
    </location>
</feature>
<keyword evidence="7 9" id="KW-0472">Membrane</keyword>
<evidence type="ECO:0000313" key="13">
    <source>
        <dbReference type="RefSeq" id="XP_041631584.1"/>
    </source>
</evidence>
<feature type="transmembrane region" description="Helical" evidence="9">
    <location>
        <begin position="321"/>
        <end position="339"/>
    </location>
</feature>
<keyword evidence="4" id="KW-0406">Ion transport</keyword>
<keyword evidence="5 9" id="KW-0812">Transmembrane</keyword>
<organism evidence="11 13">
    <name type="scientific">Drosophila kikkawai</name>
    <name type="common">Fruit fly</name>
    <dbReference type="NCBI Taxonomy" id="30033"/>
    <lineage>
        <taxon>Eukaryota</taxon>
        <taxon>Metazoa</taxon>
        <taxon>Ecdysozoa</taxon>
        <taxon>Arthropoda</taxon>
        <taxon>Hexapoda</taxon>
        <taxon>Insecta</taxon>
        <taxon>Pterygota</taxon>
        <taxon>Neoptera</taxon>
        <taxon>Endopterygota</taxon>
        <taxon>Diptera</taxon>
        <taxon>Brachycera</taxon>
        <taxon>Muscomorpha</taxon>
        <taxon>Ephydroidea</taxon>
        <taxon>Drosophilidae</taxon>
        <taxon>Drosophila</taxon>
        <taxon>Sophophora</taxon>
    </lineage>
</organism>
<keyword evidence="4" id="KW-0813">Transport</keyword>
<dbReference type="InterPro" id="IPR004837">
    <property type="entry name" value="NaCa_Exmemb"/>
</dbReference>
<gene>
    <name evidence="12 13 14" type="primary">Nckx30C</name>
</gene>
<feature type="transmembrane region" description="Helical" evidence="9">
    <location>
        <begin position="846"/>
        <end position="865"/>
    </location>
</feature>
<feature type="region of interest" description="Disordered" evidence="8">
    <location>
        <begin position="624"/>
        <end position="644"/>
    </location>
</feature>
<name>A0ABM3C618_DROKI</name>
<feature type="compositionally biased region" description="Polar residues" evidence="8">
    <location>
        <begin position="632"/>
        <end position="642"/>
    </location>
</feature>
<proteinExistence type="inferred from homology"/>
<keyword evidence="11" id="KW-1185">Reference proteome</keyword>